<proteinExistence type="predicted"/>
<evidence type="ECO:0000313" key="2">
    <source>
        <dbReference type="EMBL" id="MEA5668117.1"/>
    </source>
</evidence>
<evidence type="ECO:0000313" key="3">
    <source>
        <dbReference type="Proteomes" id="UP001301653"/>
    </source>
</evidence>
<reference evidence="2 3" key="1">
    <citation type="submission" date="2023-12" db="EMBL/GenBank/DDBJ databases">
        <title>Stenotrophomonas guangdongensis sp. nov., isolated from wilted pepper plants (Capsicum annuum).</title>
        <authorList>
            <person name="Qiu M."/>
            <person name="Li Y."/>
            <person name="Liu Q."/>
            <person name="Zhang X."/>
            <person name="Huang Y."/>
            <person name="Guo R."/>
            <person name="Hu M."/>
            <person name="Zhou J."/>
            <person name="Zhou X."/>
        </authorList>
    </citation>
    <scope>NUCLEOTIDE SEQUENCE [LARGE SCALE GENOMIC DNA]</scope>
    <source>
        <strain evidence="2 3">MH1</strain>
    </source>
</reference>
<name>A0ABU5V589_9GAMM</name>
<dbReference type="Proteomes" id="UP001301653">
    <property type="component" value="Unassembled WGS sequence"/>
</dbReference>
<dbReference type="EMBL" id="JAYFUH010000192">
    <property type="protein sequence ID" value="MEA5668117.1"/>
    <property type="molecule type" value="Genomic_DNA"/>
</dbReference>
<feature type="non-terminal residue" evidence="2">
    <location>
        <position position="53"/>
    </location>
</feature>
<gene>
    <name evidence="2" type="ORF">VA603_11280</name>
</gene>
<keyword evidence="1" id="KW-0732">Signal</keyword>
<comment type="caution">
    <text evidence="2">The sequence shown here is derived from an EMBL/GenBank/DDBJ whole genome shotgun (WGS) entry which is preliminary data.</text>
</comment>
<sequence length="53" mass="5365">MSHSFLRSGALLALMAASGAALAAGGDIGQTVRQPTNWTAITMFAVFVLATLG</sequence>
<evidence type="ECO:0000256" key="1">
    <source>
        <dbReference type="SAM" id="SignalP"/>
    </source>
</evidence>
<protein>
    <submittedName>
        <fullName evidence="2">Uncharacterized protein</fullName>
    </submittedName>
</protein>
<keyword evidence="3" id="KW-1185">Reference proteome</keyword>
<feature type="chain" id="PRO_5045686793" evidence="1">
    <location>
        <begin position="24"/>
        <end position="53"/>
    </location>
</feature>
<accession>A0ABU5V589</accession>
<organism evidence="2 3">
    <name type="scientific">Stenotrophomonas capsici</name>
    <dbReference type="NCBI Taxonomy" id="3110230"/>
    <lineage>
        <taxon>Bacteria</taxon>
        <taxon>Pseudomonadati</taxon>
        <taxon>Pseudomonadota</taxon>
        <taxon>Gammaproteobacteria</taxon>
        <taxon>Lysobacterales</taxon>
        <taxon>Lysobacteraceae</taxon>
        <taxon>Stenotrophomonas</taxon>
    </lineage>
</organism>
<feature type="signal peptide" evidence="1">
    <location>
        <begin position="1"/>
        <end position="23"/>
    </location>
</feature>